<sequence length="721" mass="82153">MGRAGRRRPARSRGPRPASLLQQRLQAREAILRRHRRLFRRRRRRLVEPHLRDEARLFADDRLARPLALLAPVQMQAALRARDRDVHQPALFLDPLVVDRAVVAAAAVRHDPFLDADQEHVRILEPLRRMHGRQPHRVRILFLALEHRHQRDRLDQPEQVLAGIGEAVRVVEPFGLAVHRLLGLRLRSLALQPFKEFEHVLPLRLRLPFVVCVVQVRFVVDRLHHVVEDDGRGLLVRAIGQALDEIAEDPQRLDLPRGQPRFDPAHVDRLEQRHLRLPRERAERLERRVADPAARRGDRADERGIVVGVRDQPQVRAQILDLGLVEERLAARQHVGNPLAPQHLLEDARLEVAAIQDRVVAKLRASLELVRGQAKHDGFGLVLFVVARRDGDRIAHAVFGPQLLLEQLRVVRDHVVRGGQNAHRRPVILLELDHVQLREVLAELREVLERRAAPAVDRLIVVAHGRERRARPREQLQQLVLARIGVLIFIDQQIAQPVLPAVAHRLVSREQLGRQADQVVEVDRLIRVQRRDVVPVDERRLVLVLVRGDRHRLLGRDEAVLPQRNDRLDLADQALVGRADLLLDHPEAVVRIHDRELRLQADVLGFLPQNLHAERMERAHRQLIDGHLAAFLAGRRERLALEELAHALAHFGGRLVRERDGGDVARLEAFCLDQVRDLLRDDAGLAAARAGEHEAGTVEIAHRFALSGIQACGHDGGWCCG</sequence>
<organism evidence="1 2">
    <name type="scientific">Burkholderia pseudomallei (strain 1710b)</name>
    <dbReference type="NCBI Taxonomy" id="320372"/>
    <lineage>
        <taxon>Bacteria</taxon>
        <taxon>Pseudomonadati</taxon>
        <taxon>Pseudomonadota</taxon>
        <taxon>Betaproteobacteria</taxon>
        <taxon>Burkholderiales</taxon>
        <taxon>Burkholderiaceae</taxon>
        <taxon>Burkholderia</taxon>
        <taxon>pseudomallei group</taxon>
    </lineage>
</organism>
<evidence type="ECO:0000313" key="2">
    <source>
        <dbReference type="Proteomes" id="UP000002700"/>
    </source>
</evidence>
<dbReference type="Proteomes" id="UP000002700">
    <property type="component" value="Chromosome I"/>
</dbReference>
<proteinExistence type="predicted"/>
<evidence type="ECO:0000313" key="1">
    <source>
        <dbReference type="EMBL" id="ABA50306.1"/>
    </source>
</evidence>
<dbReference type="EMBL" id="CP000124">
    <property type="protein sequence ID" value="ABA50306.1"/>
    <property type="molecule type" value="Genomic_DNA"/>
</dbReference>
<name>Q3JY16_BURP1</name>
<dbReference type="EnsemblBacteria" id="ABA50306">
    <property type="protein sequence ID" value="ABA50306"/>
    <property type="gene ID" value="BURPS1710b_0121"/>
</dbReference>
<dbReference type="HOGENOM" id="CLU_383427_0_0_4"/>
<reference evidence="1 2" key="1">
    <citation type="submission" date="2005-09" db="EMBL/GenBank/DDBJ databases">
        <authorList>
            <person name="Woods D.E."/>
            <person name="Nierman W.C."/>
        </authorList>
    </citation>
    <scope>NUCLEOTIDE SEQUENCE [LARGE SCALE GENOMIC DNA]</scope>
    <source>
        <strain evidence="1 2">1710b</strain>
    </source>
</reference>
<protein>
    <submittedName>
        <fullName evidence="1">Uncharacterized protein</fullName>
    </submittedName>
</protein>
<dbReference type="AlphaFoldDB" id="Q3JY16"/>
<dbReference type="KEGG" id="bpm:BURPS1710b_0121"/>
<accession>Q3JY16</accession>
<gene>
    <name evidence="1" type="ordered locus">BURPS1710b_0121</name>
</gene>